<dbReference type="EMBL" id="JRRC01423804">
    <property type="protein sequence ID" value="KHG05106.1"/>
    <property type="molecule type" value="Genomic_DNA"/>
</dbReference>
<gene>
    <name evidence="1" type="ORF">F383_30900</name>
</gene>
<protein>
    <submittedName>
        <fullName evidence="1">Anthranilate phosphoribosyltransferase</fullName>
    </submittedName>
</protein>
<evidence type="ECO:0000313" key="1">
    <source>
        <dbReference type="EMBL" id="KHG05106.1"/>
    </source>
</evidence>
<reference evidence="2" key="1">
    <citation type="submission" date="2014-09" db="EMBL/GenBank/DDBJ databases">
        <authorList>
            <person name="Mudge J."/>
            <person name="Ramaraj T."/>
            <person name="Lindquist I.E."/>
            <person name="Bharti A.K."/>
            <person name="Sundararajan A."/>
            <person name="Cameron C.T."/>
            <person name="Woodward J.E."/>
            <person name="May G.D."/>
            <person name="Brubaker C."/>
            <person name="Broadhvest J."/>
            <person name="Wilkins T.A."/>
        </authorList>
    </citation>
    <scope>NUCLEOTIDE SEQUENCE</scope>
    <source>
        <strain evidence="2">cv. AKA8401</strain>
    </source>
</reference>
<dbReference type="GO" id="GO:0016757">
    <property type="term" value="F:glycosyltransferase activity"/>
    <property type="evidence" value="ECO:0007669"/>
    <property type="project" value="UniProtKB-KW"/>
</dbReference>
<keyword evidence="2" id="KW-1185">Reference proteome</keyword>
<keyword evidence="1" id="KW-0808">Transferase</keyword>
<name>A0A0B0N1P7_GOSAR</name>
<keyword evidence="1" id="KW-0328">Glycosyltransferase</keyword>
<dbReference type="AlphaFoldDB" id="A0A0B0N1P7"/>
<comment type="caution">
    <text evidence="1">The sequence shown here is derived from an EMBL/GenBank/DDBJ whole genome shotgun (WGS) entry which is preliminary data.</text>
</comment>
<sequence>MSGTWRQPQYESQCKTILEHDIDIETRASCRQVNIRNQGTSKASITLSPEAFGIASLNVGENKGGQKA</sequence>
<dbReference type="Proteomes" id="UP000032142">
    <property type="component" value="Unassembled WGS sequence"/>
</dbReference>
<accession>A0A0B0N1P7</accession>
<evidence type="ECO:0000313" key="2">
    <source>
        <dbReference type="Proteomes" id="UP000032142"/>
    </source>
</evidence>
<proteinExistence type="predicted"/>
<organism evidence="1 2">
    <name type="scientific">Gossypium arboreum</name>
    <name type="common">Tree cotton</name>
    <name type="synonym">Gossypium nanking</name>
    <dbReference type="NCBI Taxonomy" id="29729"/>
    <lineage>
        <taxon>Eukaryota</taxon>
        <taxon>Viridiplantae</taxon>
        <taxon>Streptophyta</taxon>
        <taxon>Embryophyta</taxon>
        <taxon>Tracheophyta</taxon>
        <taxon>Spermatophyta</taxon>
        <taxon>Magnoliopsida</taxon>
        <taxon>eudicotyledons</taxon>
        <taxon>Gunneridae</taxon>
        <taxon>Pentapetalae</taxon>
        <taxon>rosids</taxon>
        <taxon>malvids</taxon>
        <taxon>Malvales</taxon>
        <taxon>Malvaceae</taxon>
        <taxon>Malvoideae</taxon>
        <taxon>Gossypium</taxon>
    </lineage>
</organism>